<dbReference type="EMBL" id="GIFC01002869">
    <property type="protein sequence ID" value="MXU84952.1"/>
    <property type="molecule type" value="Transcribed_RNA"/>
</dbReference>
<proteinExistence type="predicted"/>
<accession>A0A6B0TXX7</accession>
<sequence length="83" mass="9253">MRFHNSLLDSLVGSPRTVLVLLVVVLVVAVTHALCPVRRSRRGPPLSRFPFCILAPTDHVPTTIRSREHPRPCHGPRTISEGR</sequence>
<feature type="region of interest" description="Disordered" evidence="1">
    <location>
        <begin position="63"/>
        <end position="83"/>
    </location>
</feature>
<reference evidence="2" key="1">
    <citation type="submission" date="2019-12" db="EMBL/GenBank/DDBJ databases">
        <title>An insight into the sialome of adult female Ixodes ricinus ticks feeding for 6 days.</title>
        <authorList>
            <person name="Perner J."/>
            <person name="Ribeiro J.M.C."/>
        </authorList>
    </citation>
    <scope>NUCLEOTIDE SEQUENCE</scope>
    <source>
        <strain evidence="2">Semi-engorged</strain>
        <tissue evidence="2">Salivary glands</tissue>
    </source>
</reference>
<organism evidence="2">
    <name type="scientific">Ixodes ricinus</name>
    <name type="common">Common tick</name>
    <name type="synonym">Acarus ricinus</name>
    <dbReference type="NCBI Taxonomy" id="34613"/>
    <lineage>
        <taxon>Eukaryota</taxon>
        <taxon>Metazoa</taxon>
        <taxon>Ecdysozoa</taxon>
        <taxon>Arthropoda</taxon>
        <taxon>Chelicerata</taxon>
        <taxon>Arachnida</taxon>
        <taxon>Acari</taxon>
        <taxon>Parasitiformes</taxon>
        <taxon>Ixodida</taxon>
        <taxon>Ixodoidea</taxon>
        <taxon>Ixodidae</taxon>
        <taxon>Ixodinae</taxon>
        <taxon>Ixodes</taxon>
    </lineage>
</organism>
<dbReference type="AlphaFoldDB" id="A0A6B0TXX7"/>
<evidence type="ECO:0000313" key="2">
    <source>
        <dbReference type="EMBL" id="MXU84952.1"/>
    </source>
</evidence>
<protein>
    <submittedName>
        <fullName evidence="2">Uncharacterized protein</fullName>
    </submittedName>
</protein>
<evidence type="ECO:0000256" key="1">
    <source>
        <dbReference type="SAM" id="MobiDB-lite"/>
    </source>
</evidence>
<name>A0A6B0TXX7_IXORI</name>